<name>C7RJU2_ACCRE</name>
<organism evidence="1">
    <name type="scientific">Accumulibacter regalis</name>
    <dbReference type="NCBI Taxonomy" id="522306"/>
    <lineage>
        <taxon>Bacteria</taxon>
        <taxon>Pseudomonadati</taxon>
        <taxon>Pseudomonadota</taxon>
        <taxon>Betaproteobacteria</taxon>
        <taxon>Candidatus Accumulibacter</taxon>
    </lineage>
</organism>
<evidence type="ECO:0000313" key="1">
    <source>
        <dbReference type="EMBL" id="ACV36783.1"/>
    </source>
</evidence>
<accession>C7RJU2</accession>
<reference evidence="1" key="1">
    <citation type="submission" date="2009-08" db="EMBL/GenBank/DDBJ databases">
        <authorList>
            <consortium name="US DOE Joint Genome Institute"/>
            <person name="Lucas S."/>
            <person name="Copeland A."/>
            <person name="Lapidus A."/>
            <person name="Glavina del Rio T."/>
            <person name="Dalin E."/>
            <person name="Tice H."/>
            <person name="Bruce D."/>
            <person name="Barry K."/>
            <person name="Pitluck S."/>
            <person name="Lowry S."/>
            <person name="Larimer F."/>
            <person name="Land M."/>
            <person name="Hauser L."/>
            <person name="Kyrpides N."/>
            <person name="Ivanova N."/>
            <person name="McMahon K.D."/>
            <person name="Hugenholtz P."/>
        </authorList>
    </citation>
    <scope>NUCLEOTIDE SEQUENCE</scope>
    <source>
        <strain evidence="1">UW-1</strain>
    </source>
</reference>
<dbReference type="HOGENOM" id="CLU_2893491_0_0_4"/>
<dbReference type="KEGG" id="app:CAP2UW1_3525"/>
<gene>
    <name evidence="1" type="ordered locus">CAP2UW1_3525</name>
</gene>
<sequence>MLREAKEVPLERLDGIEEELDTIAAWLLSRFVDGKIAPDRIGSVSAIVSQIRLVIERRRKLA</sequence>
<dbReference type="EMBL" id="CP001715">
    <property type="protein sequence ID" value="ACV36783.1"/>
    <property type="molecule type" value="Genomic_DNA"/>
</dbReference>
<proteinExistence type="predicted"/>
<reference evidence="1" key="2">
    <citation type="submission" date="2009-09" db="EMBL/GenBank/DDBJ databases">
        <title>Complete sequence of chromosome of Candidatus Accumulibacter phosphatis clade IIA str. UW-1.</title>
        <authorList>
            <consortium name="US DOE Joint Genome Institute"/>
            <person name="Martin H.G."/>
            <person name="Ivanova N."/>
            <person name="Kunin V."/>
            <person name="Warnecke F."/>
            <person name="Barry K."/>
            <person name="He S."/>
            <person name="Salamov A."/>
            <person name="Szeto E."/>
            <person name="Dalin E."/>
            <person name="Pangilinan J.L."/>
            <person name="Lapidus A."/>
            <person name="Lowry S."/>
            <person name="Kyrpides N.C."/>
            <person name="McMahon K.D."/>
            <person name="Hugenholtz P."/>
        </authorList>
    </citation>
    <scope>NUCLEOTIDE SEQUENCE [LARGE SCALE GENOMIC DNA]</scope>
    <source>
        <strain evidence="1">UW-1</strain>
    </source>
</reference>
<dbReference type="AlphaFoldDB" id="C7RJU2"/>
<protein>
    <submittedName>
        <fullName evidence="1">Uncharacterized protein</fullName>
    </submittedName>
</protein>